<comment type="caution">
    <text evidence="2">The sequence shown here is derived from an EMBL/GenBank/DDBJ whole genome shotgun (WGS) entry which is preliminary data.</text>
</comment>
<keyword evidence="3" id="KW-1185">Reference proteome</keyword>
<reference evidence="2" key="1">
    <citation type="journal article" date="2023" name="Int. J. Syst. Evol. Microbiol.">
        <title>Sinisalibacter aestuarii sp. nov., isolated from estuarine sediment of the Arakawa River.</title>
        <authorList>
            <person name="Arafat S.T."/>
            <person name="Hirano S."/>
            <person name="Sato A."/>
            <person name="Takeuchi K."/>
            <person name="Yasuda T."/>
            <person name="Terahara T."/>
            <person name="Hamada M."/>
            <person name="Kobayashi T."/>
        </authorList>
    </citation>
    <scope>NUCLEOTIDE SEQUENCE</scope>
    <source>
        <strain evidence="2">B-399</strain>
    </source>
</reference>
<feature type="region of interest" description="Disordered" evidence="1">
    <location>
        <begin position="158"/>
        <end position="187"/>
    </location>
</feature>
<dbReference type="EMBL" id="BROH01000002">
    <property type="protein sequence ID" value="GKY87390.1"/>
    <property type="molecule type" value="Genomic_DNA"/>
</dbReference>
<accession>A0ABQ5LQU8</accession>
<gene>
    <name evidence="2" type="ORF">STA1M1_12590</name>
</gene>
<organism evidence="2 3">
    <name type="scientific">Sinisalibacter aestuarii</name>
    <dbReference type="NCBI Taxonomy" id="2949426"/>
    <lineage>
        <taxon>Bacteria</taxon>
        <taxon>Pseudomonadati</taxon>
        <taxon>Pseudomonadota</taxon>
        <taxon>Alphaproteobacteria</taxon>
        <taxon>Rhodobacterales</taxon>
        <taxon>Roseobacteraceae</taxon>
        <taxon>Sinisalibacter</taxon>
    </lineage>
</organism>
<dbReference type="Proteomes" id="UP001144205">
    <property type="component" value="Unassembled WGS sequence"/>
</dbReference>
<evidence type="ECO:0008006" key="4">
    <source>
        <dbReference type="Google" id="ProtNLM"/>
    </source>
</evidence>
<name>A0ABQ5LQU8_9RHOB</name>
<protein>
    <recommendedName>
        <fullName evidence="4">PD-(D/E)XK endonuclease-like domain-containing protein</fullName>
    </recommendedName>
</protein>
<proteinExistence type="predicted"/>
<evidence type="ECO:0000256" key="1">
    <source>
        <dbReference type="SAM" id="MobiDB-lite"/>
    </source>
</evidence>
<sequence length="187" mass="20448">MTLSPLAWLCDELDARDRTWAPGALDVMLLGTIQHRVLELVFPAETPIPADDACRAAAPNALSMAISEEAPWLDDPAWAAERASLAHEAVDVAVAWGRFLRNAGAENRGSKVPRFVRAAFVDDTHHCVILCHQWPARHTLAKLPGHFNEVNRVFDGQAADRSGPHIQPVARSGRREPSRDSIGFHGG</sequence>
<evidence type="ECO:0000313" key="3">
    <source>
        <dbReference type="Proteomes" id="UP001144205"/>
    </source>
</evidence>
<evidence type="ECO:0000313" key="2">
    <source>
        <dbReference type="EMBL" id="GKY87390.1"/>
    </source>
</evidence>